<dbReference type="GO" id="GO:0031930">
    <property type="term" value="P:mitochondria-nucleus signaling pathway"/>
    <property type="evidence" value="ECO:0007669"/>
    <property type="project" value="TreeGrafter"/>
</dbReference>
<keyword evidence="4" id="KW-1185">Reference proteome</keyword>
<sequence length="418" mass="45239">MLPLPRGSTVGYTDAAGTCRPPCPLRRPPAPLIVGSQRRGCGVVPALSSSAGASRTGLGSQAAAAGVLAAVLRPARPVRPLARLAVLQASDAPDPVSFCPPPTDCEPEDDGGLWDFPEFDYWEDYLDAEDYEALLEECASKGDWQGAASKLEEMRSHGHRPEVPHFREVLRACRRGAGGSKASELINEMWKKDLEPSTGCYGDAIAACHAAGEVELAAELLSELRQLGASPQAERFHLVPKISWGKQLGLMGCSAHNTVAWDGKGNLPPAPAAPCWLIPTQDDAAVAIAEQVAELRKQGWKVLSCDPRRIDQFRNKAKFRQLADRIGLLFLLPVHYNSIEDARFPCILKPAIGTFGKDTHIVRDAAEATRIAPSGLGDRWLLQELVSGDKEYSTSLLVSSGEILDSACIRYTYSMEEY</sequence>
<protein>
    <submittedName>
        <fullName evidence="3">Uncharacterized protein</fullName>
    </submittedName>
</protein>
<comment type="caution">
    <text evidence="3">The sequence shown here is derived from an EMBL/GenBank/DDBJ whole genome shotgun (WGS) entry which is preliminary data.</text>
</comment>
<dbReference type="InterPro" id="IPR011990">
    <property type="entry name" value="TPR-like_helical_dom_sf"/>
</dbReference>
<dbReference type="GO" id="GO:0009507">
    <property type="term" value="C:chloroplast"/>
    <property type="evidence" value="ECO:0007669"/>
    <property type="project" value="TreeGrafter"/>
</dbReference>
<keyword evidence="1" id="KW-0677">Repeat</keyword>
<evidence type="ECO:0000256" key="1">
    <source>
        <dbReference type="ARBA" id="ARBA00022737"/>
    </source>
</evidence>
<feature type="repeat" description="PPR" evidence="2">
    <location>
        <begin position="127"/>
        <end position="161"/>
    </location>
</feature>
<accession>A0A813EHN6</accession>
<dbReference type="PANTHER" id="PTHR47936">
    <property type="entry name" value="PPR_LONG DOMAIN-CONTAINING PROTEIN"/>
    <property type="match status" value="1"/>
</dbReference>
<feature type="non-terminal residue" evidence="3">
    <location>
        <position position="1"/>
    </location>
</feature>
<dbReference type="PANTHER" id="PTHR47936:SF1">
    <property type="entry name" value="PENTATRICOPEPTIDE REPEAT-CONTAINING PROTEIN GUN1, CHLOROPLASTIC"/>
    <property type="match status" value="1"/>
</dbReference>
<evidence type="ECO:0000313" key="4">
    <source>
        <dbReference type="Proteomes" id="UP000654075"/>
    </source>
</evidence>
<dbReference type="Gene3D" id="3.30.470.20">
    <property type="entry name" value="ATP-grasp fold, B domain"/>
    <property type="match status" value="1"/>
</dbReference>
<dbReference type="Proteomes" id="UP000654075">
    <property type="component" value="Unassembled WGS sequence"/>
</dbReference>
<dbReference type="PROSITE" id="PS51375">
    <property type="entry name" value="PPR"/>
    <property type="match status" value="1"/>
</dbReference>
<proteinExistence type="predicted"/>
<name>A0A813EHN6_POLGL</name>
<reference evidence="3" key="1">
    <citation type="submission" date="2021-02" db="EMBL/GenBank/DDBJ databases">
        <authorList>
            <person name="Dougan E. K."/>
            <person name="Rhodes N."/>
            <person name="Thang M."/>
            <person name="Chan C."/>
        </authorList>
    </citation>
    <scope>NUCLEOTIDE SEQUENCE</scope>
</reference>
<organism evidence="3 4">
    <name type="scientific">Polarella glacialis</name>
    <name type="common">Dinoflagellate</name>
    <dbReference type="NCBI Taxonomy" id="89957"/>
    <lineage>
        <taxon>Eukaryota</taxon>
        <taxon>Sar</taxon>
        <taxon>Alveolata</taxon>
        <taxon>Dinophyceae</taxon>
        <taxon>Suessiales</taxon>
        <taxon>Suessiaceae</taxon>
        <taxon>Polarella</taxon>
    </lineage>
</organism>
<gene>
    <name evidence="3" type="ORF">PGLA1383_LOCUS16407</name>
</gene>
<dbReference type="AlphaFoldDB" id="A0A813EHN6"/>
<dbReference type="InterPro" id="IPR002885">
    <property type="entry name" value="PPR_rpt"/>
</dbReference>
<evidence type="ECO:0000256" key="2">
    <source>
        <dbReference type="PROSITE-ProRule" id="PRU00708"/>
    </source>
</evidence>
<evidence type="ECO:0000313" key="3">
    <source>
        <dbReference type="EMBL" id="CAE8597991.1"/>
    </source>
</evidence>
<dbReference type="SUPFAM" id="SSF56059">
    <property type="entry name" value="Glutathione synthetase ATP-binding domain-like"/>
    <property type="match status" value="1"/>
</dbReference>
<dbReference type="EMBL" id="CAJNNV010009943">
    <property type="protein sequence ID" value="CAE8597991.1"/>
    <property type="molecule type" value="Genomic_DNA"/>
</dbReference>
<dbReference type="Gene3D" id="1.25.40.10">
    <property type="entry name" value="Tetratricopeptide repeat domain"/>
    <property type="match status" value="1"/>
</dbReference>